<dbReference type="Pfam" id="PF21076">
    <property type="entry name" value="GDH_ACT2"/>
    <property type="match status" value="1"/>
</dbReference>
<accession>A0A397NKE2</accession>
<dbReference type="SUPFAM" id="SSF53223">
    <property type="entry name" value="Aminoacid dehydrogenase-like, N-terminal domain"/>
    <property type="match status" value="1"/>
</dbReference>
<dbReference type="Pfam" id="PF21074">
    <property type="entry name" value="GDH_C"/>
    <property type="match status" value="1"/>
</dbReference>
<dbReference type="GO" id="GO:0004069">
    <property type="term" value="F:L-aspartate:2-oxoglutarate aminotransferase activity"/>
    <property type="evidence" value="ECO:0007669"/>
    <property type="project" value="InterPro"/>
</dbReference>
<dbReference type="Proteomes" id="UP000266568">
    <property type="component" value="Unassembled WGS sequence"/>
</dbReference>
<dbReference type="InterPro" id="IPR036291">
    <property type="entry name" value="NAD(P)-bd_dom_sf"/>
</dbReference>
<dbReference type="InterPro" id="IPR048381">
    <property type="entry name" value="GDH_C"/>
</dbReference>
<evidence type="ECO:0000259" key="6">
    <source>
        <dbReference type="Pfam" id="PF21077"/>
    </source>
</evidence>
<dbReference type="PANTHER" id="PTHR43403:SF1">
    <property type="entry name" value="NAD-SPECIFIC GLUTAMATE DEHYDROGENASE"/>
    <property type="match status" value="1"/>
</dbReference>
<gene>
    <name evidence="7" type="ORF">DFR49_4119</name>
</gene>
<dbReference type="Pfam" id="PF21075">
    <property type="entry name" value="GDH_ACT1"/>
    <property type="match status" value="1"/>
</dbReference>
<evidence type="ECO:0000313" key="7">
    <source>
        <dbReference type="EMBL" id="RIA36828.1"/>
    </source>
</evidence>
<dbReference type="Pfam" id="PF21078">
    <property type="entry name" value="GDH_HM3"/>
    <property type="match status" value="1"/>
</dbReference>
<dbReference type="InterPro" id="IPR046346">
    <property type="entry name" value="Aminoacid_DH-like_N_sf"/>
</dbReference>
<dbReference type="InterPro" id="IPR028971">
    <property type="entry name" value="NAD-GDH_cat"/>
</dbReference>
<keyword evidence="8" id="KW-1185">Reference proteome</keyword>
<name>A0A397NKE2_9SPHN</name>
<organism evidence="7 8">
    <name type="scientific">Hephaestia caeni</name>
    <dbReference type="NCBI Taxonomy" id="645617"/>
    <lineage>
        <taxon>Bacteria</taxon>
        <taxon>Pseudomonadati</taxon>
        <taxon>Pseudomonadota</taxon>
        <taxon>Alphaproteobacteria</taxon>
        <taxon>Sphingomonadales</taxon>
        <taxon>Sphingomonadaceae</taxon>
        <taxon>Hephaestia</taxon>
    </lineage>
</organism>
<protein>
    <submittedName>
        <fullName evidence="7">Glutamate dehydrogenase (NAD)</fullName>
    </submittedName>
</protein>
<evidence type="ECO:0000259" key="4">
    <source>
        <dbReference type="Pfam" id="PF21075"/>
    </source>
</evidence>
<evidence type="ECO:0000259" key="3">
    <source>
        <dbReference type="Pfam" id="PF21074"/>
    </source>
</evidence>
<dbReference type="InterPro" id="IPR049064">
    <property type="entry name" value="NAD_Glu_DH_ACT3"/>
</dbReference>
<dbReference type="InterPro" id="IPR049058">
    <property type="entry name" value="NAD_Glu_DH_HM2"/>
</dbReference>
<evidence type="ECO:0000259" key="2">
    <source>
        <dbReference type="Pfam" id="PF05088"/>
    </source>
</evidence>
<dbReference type="Pfam" id="PF21073">
    <property type="entry name" value="GDH_HM1"/>
    <property type="match status" value="1"/>
</dbReference>
<dbReference type="Gene3D" id="3.40.50.720">
    <property type="entry name" value="NAD(P)-binding Rossmann-like Domain"/>
    <property type="match status" value="1"/>
</dbReference>
<proteinExistence type="predicted"/>
<dbReference type="OrthoDB" id="9758052at2"/>
<dbReference type="Pfam" id="PF05088">
    <property type="entry name" value="Bac_GDH_CD"/>
    <property type="match status" value="1"/>
</dbReference>
<feature type="domain" description="NAD-glutamate dehydrogenase ACT2" evidence="5">
    <location>
        <begin position="359"/>
        <end position="446"/>
    </location>
</feature>
<dbReference type="GO" id="GO:0004352">
    <property type="term" value="F:glutamate dehydrogenase (NAD+) activity"/>
    <property type="evidence" value="ECO:0007669"/>
    <property type="project" value="InterPro"/>
</dbReference>
<dbReference type="InterPro" id="IPR007780">
    <property type="entry name" value="NAD_Glu_DH_bac"/>
</dbReference>
<comment type="caution">
    <text evidence="7">The sequence shown here is derived from an EMBL/GenBank/DDBJ whole genome shotgun (WGS) entry which is preliminary data.</text>
</comment>
<evidence type="ECO:0000259" key="5">
    <source>
        <dbReference type="Pfam" id="PF21076"/>
    </source>
</evidence>
<sequence>MTTTTLSSLADKLTRHLTDGALPAELHAFGKTQQKEAAAFVAATAETRKAGKPRLAIETLPGDAASTRRMRLAIINDDMPFLLDSIAATINAHDIAIDRVIHPVVPVERGANGKLRSVGAGGTPESMIYIELRRVDARARRDLLSAIEHNLADVRAAVSDWDKLQEAMRTDAARLGKGSDIEGAALLEWFLDRHFTLLGHETWMRDGTTRDVLGIARNPQAGPMLAEASRHLALAWFEKGGEPPLLLKSNLISTVHRAVPLDLAVVPIIEDGKIAGLSIHAGLWTSAALNAPPQDVPVLRTRLTALEAKFGFDPKGHTGKALTHALTQLPHDLVTAFTPDALETLALTSMSLADRPRPRLVVVPSTLGRHLFAFVWLPRDDLSTRRRVAIGEMLSEAANAALLSWSIAMEDGVVALLRYTLDMRADGRIPDSDALDGQLEEMVRGWVPAVEAALVRHIEPARAARLALRHAATFPASYRSMNDAEEAAEDILRLAALSSPEARSVRVYRSPEGAPRLKIYRLGGPVELSDAVPVLENFGFRVIEEVPAPLDDEHRGFVHDFRISSASVADADLCAGDTSVLEGAMAAVLEGHAEDDAFNRLIVEAGMKPASVVLFRAWFRYLRQAGLSYGLNTVVDALRRTPKVATALVARFEAAHDPAQKGDRAAAIDAARKAIDRGLDAVSAIDDDRILRALRGVIAAMLRTNAFAPSSEEALAFKLDSKLVPGLPAPLPWREIFVYSPRIEGIHLRAGPVARGGLRWSDRRDDFRTEILGLMKAQRVKNAVIVPTGAKGGFYPKRLPAPTDRDAWIAEGTESYRIFIRALLSITDNIVEGDVIHPAKVVIHDGDDPYFVVAADKGTASFSDVANAIAAEHDFWLGDAFASGGSHGYDHKGMAITARGGWISVQRHFAERGVDVQTEPVSVVGCGDMSGDVFGNGMLLSKAIRLKAAFDHRHIFLDPDPDPATSWTERKRLFDLPRSSWADYDKKLISKGGGVFSRQDKTIKLSPQVRERLDIEATELEPTALISAILKAPVDLIWFGGIGTYVKAAAEPHIDVGDPGNDRLRVNGEDVRAAVIGEGANLGVTQAARIAFAERGGRINTDFIDNSAGVDCSDNEVNIKIALNREVMEGRLALAKRNKLLTDMTDDVAALVLEDNRLQTLALSIMENDGALSLPSYVRAIEIFETAGRLDRAVEGLASNDDLLRRAQEGLGLTRPELAVLIATAKLALQDAIERGDLARSDEMKGDLHAAFPSAMRKKFAVAIDEHRLRAEIVATKLANRIVNRLGVLHPLELAEEEGASTLDIAAMFVAAERLFDLPALWAEIETADMPERARIALFDEVAVAVRSQIADLLRICPPGSLPQPIVDRIKPGIEQLGRQTKSLLLDEVKAQSGRIAEMLEAEGAPRKLVLKVVRLYELDGAVGLADLGEQLRIDEVVLTRAFTSLGHELGLDWAQANAARITSGDPWERLLLAGLARDFQQLRLEFLGRTEGLDPQKLVDDWLVANRARIDQFKRLVARARRAPAPSAAMLAQIAGQARVLLGR</sequence>
<dbReference type="Pfam" id="PF21079">
    <property type="entry name" value="GDH_HM2"/>
    <property type="match status" value="1"/>
</dbReference>
<feature type="domain" description="NAD-specific glutamate dehydrogenase C-terminal" evidence="3">
    <location>
        <begin position="1210"/>
        <end position="1533"/>
    </location>
</feature>
<dbReference type="InterPro" id="IPR024727">
    <property type="entry name" value="NAD_Glu_DH_N_ACT1"/>
</dbReference>
<dbReference type="InterPro" id="IPR049062">
    <property type="entry name" value="NAD_Glu_DH_ACT2"/>
</dbReference>
<feature type="domain" description="NAD-glutamate dehydrogenase catalytic" evidence="2">
    <location>
        <begin position="675"/>
        <end position="1165"/>
    </location>
</feature>
<dbReference type="RefSeq" id="WP_119037479.1">
    <property type="nucleotide sequence ID" value="NZ_QXDC01000005.1"/>
</dbReference>
<evidence type="ECO:0000313" key="8">
    <source>
        <dbReference type="Proteomes" id="UP000266568"/>
    </source>
</evidence>
<feature type="domain" description="NAD-glutamate dehydrogenase ACT3" evidence="6">
    <location>
        <begin position="506"/>
        <end position="573"/>
    </location>
</feature>
<dbReference type="Pfam" id="PF21077">
    <property type="entry name" value="GDH_ACT3"/>
    <property type="match status" value="1"/>
</dbReference>
<feature type="domain" description="NAD-glutamate dehydrogenase N-terminal ACT1" evidence="4">
    <location>
        <begin position="19"/>
        <end position="144"/>
    </location>
</feature>
<dbReference type="GO" id="GO:0006538">
    <property type="term" value="P:L-glutamate catabolic process"/>
    <property type="evidence" value="ECO:0007669"/>
    <property type="project" value="InterPro"/>
</dbReference>
<dbReference type="PANTHER" id="PTHR43403">
    <property type="entry name" value="NAD-SPECIFIC GLUTAMATE DEHYDROGENASE"/>
    <property type="match status" value="1"/>
</dbReference>
<dbReference type="InterPro" id="IPR049059">
    <property type="entry name" value="NAD_Glu_DH_HM1"/>
</dbReference>
<reference evidence="7 8" key="1">
    <citation type="submission" date="2018-08" db="EMBL/GenBank/DDBJ databases">
        <title>Genomic Encyclopedia of Type Strains, Phase IV (KMG-IV): sequencing the most valuable type-strain genomes for metagenomic binning, comparative biology and taxonomic classification.</title>
        <authorList>
            <person name="Goeker M."/>
        </authorList>
    </citation>
    <scope>NUCLEOTIDE SEQUENCE [LARGE SCALE GENOMIC DNA]</scope>
    <source>
        <strain evidence="7 8">DSM 25527</strain>
    </source>
</reference>
<dbReference type="PIRSF" id="PIRSF036761">
    <property type="entry name" value="GDH_Mll4104"/>
    <property type="match status" value="1"/>
</dbReference>
<keyword evidence="1" id="KW-0560">Oxidoreductase</keyword>
<dbReference type="SUPFAM" id="SSF51735">
    <property type="entry name" value="NAD(P)-binding Rossmann-fold domains"/>
    <property type="match status" value="1"/>
</dbReference>
<dbReference type="InterPro" id="IPR049056">
    <property type="entry name" value="NAD_Glu_DH_HM3"/>
</dbReference>
<dbReference type="EMBL" id="QXDC01000005">
    <property type="protein sequence ID" value="RIA36828.1"/>
    <property type="molecule type" value="Genomic_DNA"/>
</dbReference>
<evidence type="ECO:0000256" key="1">
    <source>
        <dbReference type="ARBA" id="ARBA00023002"/>
    </source>
</evidence>